<comment type="caution">
    <text evidence="1">The sequence shown here is derived from an EMBL/GenBank/DDBJ whole genome shotgun (WGS) entry which is preliminary data.</text>
</comment>
<name>J9GF11_9ZZZZ</name>
<dbReference type="SUPFAM" id="SSF56954">
    <property type="entry name" value="Outer membrane efflux proteins (OEP)"/>
    <property type="match status" value="1"/>
</dbReference>
<evidence type="ECO:0000313" key="1">
    <source>
        <dbReference type="EMBL" id="EJW97944.1"/>
    </source>
</evidence>
<dbReference type="AlphaFoldDB" id="J9GF11"/>
<sequence>MQRECVQLQQKVKADAWAARLTLRKYEEGLASAIEVQTAAVTGLQSRAAWLKSRLWRAYHRRMLDYYRGIPLWND</sequence>
<protein>
    <submittedName>
        <fullName evidence="1">Outer membrane efflux protein</fullName>
    </submittedName>
</protein>
<reference evidence="1" key="1">
    <citation type="journal article" date="2012" name="PLoS ONE">
        <title>Gene sets for utilization of primary and secondary nutrition supplies in the distal gut of endangered iberian lynx.</title>
        <authorList>
            <person name="Alcaide M."/>
            <person name="Messina E."/>
            <person name="Richter M."/>
            <person name="Bargiela R."/>
            <person name="Peplies J."/>
            <person name="Huws S.A."/>
            <person name="Newbold C.J."/>
            <person name="Golyshin P.N."/>
            <person name="Simon M.A."/>
            <person name="Lopez G."/>
            <person name="Yakimov M.M."/>
            <person name="Ferrer M."/>
        </authorList>
    </citation>
    <scope>NUCLEOTIDE SEQUENCE</scope>
</reference>
<proteinExistence type="predicted"/>
<dbReference type="EMBL" id="AMCI01004516">
    <property type="protein sequence ID" value="EJW97944.1"/>
    <property type="molecule type" value="Genomic_DNA"/>
</dbReference>
<organism evidence="1">
    <name type="scientific">gut metagenome</name>
    <dbReference type="NCBI Taxonomy" id="749906"/>
    <lineage>
        <taxon>unclassified sequences</taxon>
        <taxon>metagenomes</taxon>
        <taxon>organismal metagenomes</taxon>
    </lineage>
</organism>
<gene>
    <name evidence="1" type="ORF">EVA_13952</name>
</gene>
<accession>J9GF11</accession>